<dbReference type="AlphaFoldDB" id="A0A6A5QCJ4"/>
<dbReference type="EMBL" id="ML979139">
    <property type="protein sequence ID" value="KAF1913285.1"/>
    <property type="molecule type" value="Genomic_DNA"/>
</dbReference>
<accession>A0A6A5QCJ4</accession>
<gene>
    <name evidence="1" type="ORF">BDU57DRAFT_522095</name>
</gene>
<proteinExistence type="predicted"/>
<reference evidence="1" key="1">
    <citation type="journal article" date="2020" name="Stud. Mycol.">
        <title>101 Dothideomycetes genomes: a test case for predicting lifestyles and emergence of pathogens.</title>
        <authorList>
            <person name="Haridas S."/>
            <person name="Albert R."/>
            <person name="Binder M."/>
            <person name="Bloem J."/>
            <person name="Labutti K."/>
            <person name="Salamov A."/>
            <person name="Andreopoulos B."/>
            <person name="Baker S."/>
            <person name="Barry K."/>
            <person name="Bills G."/>
            <person name="Bluhm B."/>
            <person name="Cannon C."/>
            <person name="Castanera R."/>
            <person name="Culley D."/>
            <person name="Daum C."/>
            <person name="Ezra D."/>
            <person name="Gonzalez J."/>
            <person name="Henrissat B."/>
            <person name="Kuo A."/>
            <person name="Liang C."/>
            <person name="Lipzen A."/>
            <person name="Lutzoni F."/>
            <person name="Magnuson J."/>
            <person name="Mondo S."/>
            <person name="Nolan M."/>
            <person name="Ohm R."/>
            <person name="Pangilinan J."/>
            <person name="Park H.-J."/>
            <person name="Ramirez L."/>
            <person name="Alfaro M."/>
            <person name="Sun H."/>
            <person name="Tritt A."/>
            <person name="Yoshinaga Y."/>
            <person name="Zwiers L.-H."/>
            <person name="Turgeon B."/>
            <person name="Goodwin S."/>
            <person name="Spatafora J."/>
            <person name="Crous P."/>
            <person name="Grigoriev I."/>
        </authorList>
    </citation>
    <scope>NUCLEOTIDE SEQUENCE</scope>
    <source>
        <strain evidence="1">HMLAC05119</strain>
    </source>
</reference>
<dbReference type="Proteomes" id="UP000800096">
    <property type="component" value="Unassembled WGS sequence"/>
</dbReference>
<sequence>MSIGSAYVWGCTIAWGHGSPGEAVDELAWSRSKVWMNKHGMAWHTKTHILWRTYDNIVIIYWYSEVCCTCSVRLELPRNGCRKC</sequence>
<keyword evidence="2" id="KW-1185">Reference proteome</keyword>
<evidence type="ECO:0000313" key="2">
    <source>
        <dbReference type="Proteomes" id="UP000800096"/>
    </source>
</evidence>
<protein>
    <submittedName>
        <fullName evidence="1">Uncharacterized protein</fullName>
    </submittedName>
</protein>
<evidence type="ECO:0000313" key="1">
    <source>
        <dbReference type="EMBL" id="KAF1913285.1"/>
    </source>
</evidence>
<organism evidence="1 2">
    <name type="scientific">Ampelomyces quisqualis</name>
    <name type="common">Powdery mildew agent</name>
    <dbReference type="NCBI Taxonomy" id="50730"/>
    <lineage>
        <taxon>Eukaryota</taxon>
        <taxon>Fungi</taxon>
        <taxon>Dikarya</taxon>
        <taxon>Ascomycota</taxon>
        <taxon>Pezizomycotina</taxon>
        <taxon>Dothideomycetes</taxon>
        <taxon>Pleosporomycetidae</taxon>
        <taxon>Pleosporales</taxon>
        <taxon>Pleosporineae</taxon>
        <taxon>Phaeosphaeriaceae</taxon>
        <taxon>Ampelomyces</taxon>
    </lineage>
</organism>
<name>A0A6A5QCJ4_AMPQU</name>